<dbReference type="PANTHER" id="PTHR43459">
    <property type="entry name" value="ENOYL-COA HYDRATASE"/>
    <property type="match status" value="1"/>
</dbReference>
<evidence type="ECO:0000313" key="4">
    <source>
        <dbReference type="Proteomes" id="UP001494902"/>
    </source>
</evidence>
<dbReference type="Gene3D" id="3.90.226.10">
    <property type="entry name" value="2-enoyl-CoA Hydratase, Chain A, domain 1"/>
    <property type="match status" value="1"/>
</dbReference>
<dbReference type="PANTHER" id="PTHR43459:SF1">
    <property type="entry name" value="EG:BACN32G11.4 PROTEIN"/>
    <property type="match status" value="1"/>
</dbReference>
<protein>
    <submittedName>
        <fullName evidence="3">Enoyl-CoA hydratase-related protein</fullName>
    </submittedName>
</protein>
<comment type="similarity">
    <text evidence="1 2">Belongs to the enoyl-CoA hydratase/isomerase family.</text>
</comment>
<organism evidence="3 4">
    <name type="scientific">Pseudonocardia nematodicida</name>
    <dbReference type="NCBI Taxonomy" id="1206997"/>
    <lineage>
        <taxon>Bacteria</taxon>
        <taxon>Bacillati</taxon>
        <taxon>Actinomycetota</taxon>
        <taxon>Actinomycetes</taxon>
        <taxon>Pseudonocardiales</taxon>
        <taxon>Pseudonocardiaceae</taxon>
        <taxon>Pseudonocardia</taxon>
    </lineage>
</organism>
<accession>A0ABV1KFT4</accession>
<dbReference type="Pfam" id="PF00378">
    <property type="entry name" value="ECH_1"/>
    <property type="match status" value="1"/>
</dbReference>
<dbReference type="PROSITE" id="PS00166">
    <property type="entry name" value="ENOYL_COA_HYDRATASE"/>
    <property type="match status" value="1"/>
</dbReference>
<proteinExistence type="inferred from homology"/>
<dbReference type="InterPro" id="IPR014748">
    <property type="entry name" value="Enoyl-CoA_hydra_C"/>
</dbReference>
<gene>
    <name evidence="3" type="ORF">WIS52_21450</name>
</gene>
<keyword evidence="4" id="KW-1185">Reference proteome</keyword>
<comment type="caution">
    <text evidence="3">The sequence shown here is derived from an EMBL/GenBank/DDBJ whole genome shotgun (WGS) entry which is preliminary data.</text>
</comment>
<name>A0ABV1KFT4_9PSEU</name>
<dbReference type="InterPro" id="IPR001753">
    <property type="entry name" value="Enoyl-CoA_hydra/iso"/>
</dbReference>
<evidence type="ECO:0000313" key="3">
    <source>
        <dbReference type="EMBL" id="MEQ3553041.1"/>
    </source>
</evidence>
<dbReference type="SUPFAM" id="SSF52096">
    <property type="entry name" value="ClpP/crotonase"/>
    <property type="match status" value="1"/>
</dbReference>
<sequence>MAESDSDAAEPVVLVEHDETDPSVAVVTLNRPAKYNALTVDLKEALLTALAGVGGDADVRAVVLTGAGRAFCVGQDLAEHATALEQDAATSFDTVRDHYNPLVLAITGMAKPVVAAINGPCAGAGLGLALAADLRIAAAGLTFTTAFTGIGLTADTGLSATLSHAVGVSRATELLLLNEQFTAEDALNWGLVREVVPAGEVSEAALVLARRLASGPTRAYAEVKGALRFGAVNEMPAVLDHEADAQARLATSPDHQRAVAAFLSKSTPAFEGW</sequence>
<dbReference type="EMBL" id="JBEDNQ010000009">
    <property type="protein sequence ID" value="MEQ3553041.1"/>
    <property type="molecule type" value="Genomic_DNA"/>
</dbReference>
<evidence type="ECO:0000256" key="1">
    <source>
        <dbReference type="ARBA" id="ARBA00005254"/>
    </source>
</evidence>
<dbReference type="InterPro" id="IPR018376">
    <property type="entry name" value="Enoyl-CoA_hyd/isom_CS"/>
</dbReference>
<dbReference type="Gene3D" id="1.10.12.10">
    <property type="entry name" value="Lyase 2-enoyl-coa Hydratase, Chain A, domain 2"/>
    <property type="match status" value="1"/>
</dbReference>
<dbReference type="CDD" id="cd06558">
    <property type="entry name" value="crotonase-like"/>
    <property type="match status" value="1"/>
</dbReference>
<dbReference type="RefSeq" id="WP_349300111.1">
    <property type="nucleotide sequence ID" value="NZ_JBEDNQ010000009.1"/>
</dbReference>
<dbReference type="InterPro" id="IPR029045">
    <property type="entry name" value="ClpP/crotonase-like_dom_sf"/>
</dbReference>
<dbReference type="Proteomes" id="UP001494902">
    <property type="component" value="Unassembled WGS sequence"/>
</dbReference>
<evidence type="ECO:0000256" key="2">
    <source>
        <dbReference type="RuleBase" id="RU003707"/>
    </source>
</evidence>
<reference evidence="3 4" key="1">
    <citation type="submission" date="2024-03" db="EMBL/GenBank/DDBJ databases">
        <title>Draft genome sequence of Pseudonocardia nematodicida JCM 31783.</title>
        <authorList>
            <person name="Butdee W."/>
            <person name="Duangmal K."/>
        </authorList>
    </citation>
    <scope>NUCLEOTIDE SEQUENCE [LARGE SCALE GENOMIC DNA]</scope>
    <source>
        <strain evidence="3 4">JCM 31783</strain>
    </source>
</reference>